<comment type="caution">
    <text evidence="1">The sequence shown here is derived from an EMBL/GenBank/DDBJ whole genome shotgun (WGS) entry which is preliminary data.</text>
</comment>
<evidence type="ECO:0000313" key="2">
    <source>
        <dbReference type="Proteomes" id="UP001415857"/>
    </source>
</evidence>
<gene>
    <name evidence="1" type="ORF">L1049_000268</name>
</gene>
<proteinExistence type="predicted"/>
<dbReference type="AlphaFoldDB" id="A0AAP0R4P8"/>
<reference evidence="1 2" key="1">
    <citation type="journal article" date="2024" name="Plant J.">
        <title>Genome sequences and population genomics reveal climatic adaptation and genomic divergence between two closely related sweetgum species.</title>
        <authorList>
            <person name="Xu W.Q."/>
            <person name="Ren C.Q."/>
            <person name="Zhang X.Y."/>
            <person name="Comes H.P."/>
            <person name="Liu X.H."/>
            <person name="Li Y.G."/>
            <person name="Kettle C.J."/>
            <person name="Jalonen R."/>
            <person name="Gaisberger H."/>
            <person name="Ma Y.Z."/>
            <person name="Qiu Y.X."/>
        </authorList>
    </citation>
    <scope>NUCLEOTIDE SEQUENCE [LARGE SCALE GENOMIC DNA]</scope>
    <source>
        <strain evidence="1">Hangzhou</strain>
    </source>
</reference>
<accession>A0AAP0R4P8</accession>
<evidence type="ECO:0000313" key="1">
    <source>
        <dbReference type="EMBL" id="KAK9268515.1"/>
    </source>
</evidence>
<name>A0AAP0R4P8_LIQFO</name>
<dbReference type="Proteomes" id="UP001415857">
    <property type="component" value="Unassembled WGS sequence"/>
</dbReference>
<organism evidence="1 2">
    <name type="scientific">Liquidambar formosana</name>
    <name type="common">Formosan gum</name>
    <dbReference type="NCBI Taxonomy" id="63359"/>
    <lineage>
        <taxon>Eukaryota</taxon>
        <taxon>Viridiplantae</taxon>
        <taxon>Streptophyta</taxon>
        <taxon>Embryophyta</taxon>
        <taxon>Tracheophyta</taxon>
        <taxon>Spermatophyta</taxon>
        <taxon>Magnoliopsida</taxon>
        <taxon>eudicotyledons</taxon>
        <taxon>Gunneridae</taxon>
        <taxon>Pentapetalae</taxon>
        <taxon>Saxifragales</taxon>
        <taxon>Altingiaceae</taxon>
        <taxon>Liquidambar</taxon>
    </lineage>
</organism>
<protein>
    <submittedName>
        <fullName evidence="1">Uncharacterized protein</fullName>
    </submittedName>
</protein>
<dbReference type="EMBL" id="JBBPBK010000015">
    <property type="protein sequence ID" value="KAK9268515.1"/>
    <property type="molecule type" value="Genomic_DNA"/>
</dbReference>
<sequence>MLHSLYLPRVYSISPTKNPNSYSLSSSPYPPHLLRFRTSQHENLRYLKTLGIIADPPAKTRKTLSLETLDQILSTVNFLKSKGFSDADFPRIANLAPNSSPPTSTPPTLNLSSTSSPFFHIDRFSLVWLAEMAMIVRCEKLEGGTAVDDGSGTAGLPYRNVVVARGDGDEVGSSEVTKVIGHHHCDSPWKCRDKPTMVRGWGRVRLVGDLKDGGFIVKFVMGGWKRE</sequence>
<keyword evidence="2" id="KW-1185">Reference proteome</keyword>